<evidence type="ECO:0000259" key="1">
    <source>
        <dbReference type="Pfam" id="PF07883"/>
    </source>
</evidence>
<gene>
    <name evidence="2" type="ORF">RZY48_002579</name>
</gene>
<accession>A0AAI9G9T7</accession>
<dbReference type="InterPro" id="IPR013096">
    <property type="entry name" value="Cupin_2"/>
</dbReference>
<dbReference type="PANTHER" id="PTHR36156:SF2">
    <property type="entry name" value="CUPIN TYPE-2 DOMAIN-CONTAINING PROTEIN"/>
    <property type="match status" value="1"/>
</dbReference>
<dbReference type="InterPro" id="IPR011051">
    <property type="entry name" value="RmlC_Cupin_sf"/>
</dbReference>
<organism evidence="2 3">
    <name type="scientific">Vibrio navarrensis</name>
    <dbReference type="NCBI Taxonomy" id="29495"/>
    <lineage>
        <taxon>Bacteria</taxon>
        <taxon>Pseudomonadati</taxon>
        <taxon>Pseudomonadota</taxon>
        <taxon>Gammaproteobacteria</taxon>
        <taxon>Vibrionales</taxon>
        <taxon>Vibrionaceae</taxon>
        <taxon>Vibrio</taxon>
    </lineage>
</organism>
<dbReference type="InterPro" id="IPR047142">
    <property type="entry name" value="OryJ/VirC-like"/>
</dbReference>
<dbReference type="Gene3D" id="2.60.120.10">
    <property type="entry name" value="Jelly Rolls"/>
    <property type="match status" value="1"/>
</dbReference>
<dbReference type="EMBL" id="ABNSCA010000005">
    <property type="protein sequence ID" value="ELN6933155.1"/>
    <property type="molecule type" value="Genomic_DNA"/>
</dbReference>
<dbReference type="AlphaFoldDB" id="A0AAI9G9T7"/>
<sequence>MWDGTRLPSQALDNPEVTIKEIVIEPGEQLPLHHHPVINAGLLLEGQLTVVNKDTHKTLQLNQGDTIVELINKTHYGKNNGDIPAKIVVFYLAEKGQPVTVTDSQQ</sequence>
<dbReference type="SUPFAM" id="SSF51182">
    <property type="entry name" value="RmlC-like cupins"/>
    <property type="match status" value="1"/>
</dbReference>
<dbReference type="CDD" id="cd02236">
    <property type="entry name" value="cupin_CV2614-like"/>
    <property type="match status" value="1"/>
</dbReference>
<dbReference type="InterPro" id="IPR014710">
    <property type="entry name" value="RmlC-like_jellyroll"/>
</dbReference>
<dbReference type="PANTHER" id="PTHR36156">
    <property type="entry name" value="SLR2101 PROTEIN"/>
    <property type="match status" value="1"/>
</dbReference>
<reference evidence="2" key="1">
    <citation type="submission" date="2023-10" db="EMBL/GenBank/DDBJ databases">
        <authorList>
            <consortium name="PulseNet: The National Subtyping Network for Foodborne Disease Surveillance"/>
        </authorList>
    </citation>
    <scope>NUCLEOTIDE SEQUENCE</scope>
    <source>
        <strain evidence="2">PNUSAV004886</strain>
    </source>
</reference>
<name>A0AAI9G9T7_9VIBR</name>
<feature type="domain" description="Cupin type-2" evidence="1">
    <location>
        <begin position="22"/>
        <end position="91"/>
    </location>
</feature>
<evidence type="ECO:0000313" key="2">
    <source>
        <dbReference type="EMBL" id="ELN6933155.1"/>
    </source>
</evidence>
<dbReference type="Proteomes" id="UP001253463">
    <property type="component" value="Unassembled WGS sequence"/>
</dbReference>
<evidence type="ECO:0000313" key="3">
    <source>
        <dbReference type="Proteomes" id="UP001253463"/>
    </source>
</evidence>
<protein>
    <submittedName>
        <fullName evidence="2">Cupin domain-containing protein</fullName>
    </submittedName>
</protein>
<proteinExistence type="predicted"/>
<comment type="caution">
    <text evidence="2">The sequence shown here is derived from an EMBL/GenBank/DDBJ whole genome shotgun (WGS) entry which is preliminary data.</text>
</comment>
<dbReference type="Pfam" id="PF07883">
    <property type="entry name" value="Cupin_2"/>
    <property type="match status" value="1"/>
</dbReference>